<dbReference type="eggNOG" id="ENOG5032TP6">
    <property type="taxonomic scope" value="Bacteria"/>
</dbReference>
<proteinExistence type="predicted"/>
<dbReference type="Proteomes" id="UP000016960">
    <property type="component" value="Unassembled WGS sequence"/>
</dbReference>
<gene>
    <name evidence="1" type="ORF">KR51_00030500</name>
</gene>
<protein>
    <submittedName>
        <fullName evidence="1">Uncharacterized protein</fullName>
    </submittedName>
</protein>
<evidence type="ECO:0000313" key="2">
    <source>
        <dbReference type="Proteomes" id="UP000016960"/>
    </source>
</evidence>
<sequence>MPLKIVNKYDTNVTLTHDARNILFSLLSSTGFTKQVCDRCQAVGVGFAGLVFPPVPYSEETPHGMPVEFEPYHFSDDYLIVNVPPKFMFQAKVFQPSRLCAIYRLQR</sequence>
<comment type="caution">
    <text evidence="1">The sequence shown here is derived from an EMBL/GenBank/DDBJ whole genome shotgun (WGS) entry which is preliminary data.</text>
</comment>
<dbReference type="OrthoDB" id="462756at2"/>
<dbReference type="EMBL" id="ASSJ01000076">
    <property type="protein sequence ID" value="ERN40503.1"/>
    <property type="molecule type" value="Genomic_DNA"/>
</dbReference>
<name>U5D787_9CHRO</name>
<dbReference type="RefSeq" id="WP_022608649.1">
    <property type="nucleotide sequence ID" value="NZ_ASSJ01000076.1"/>
</dbReference>
<keyword evidence="2" id="KW-1185">Reference proteome</keyword>
<reference evidence="1 2" key="1">
    <citation type="submission" date="2013-05" db="EMBL/GenBank/DDBJ databases">
        <title>Draft genome sequence of Rubidibacter lacunae KORDI 51-2.</title>
        <authorList>
            <person name="Choi D.H."/>
            <person name="Noh J.H."/>
            <person name="Kwon K.-K."/>
            <person name="Lee J.-H."/>
            <person name="Ryu J.-Y."/>
        </authorList>
    </citation>
    <scope>NUCLEOTIDE SEQUENCE [LARGE SCALE GENOMIC DNA]</scope>
    <source>
        <strain evidence="1 2">KORDI 51-2</strain>
    </source>
</reference>
<dbReference type="InParanoid" id="U5D787"/>
<dbReference type="AlphaFoldDB" id="U5D787"/>
<evidence type="ECO:0000313" key="1">
    <source>
        <dbReference type="EMBL" id="ERN40503.1"/>
    </source>
</evidence>
<accession>U5D787</accession>
<organism evidence="1 2">
    <name type="scientific">Rubidibacter lacunae KORDI 51-2</name>
    <dbReference type="NCBI Taxonomy" id="582515"/>
    <lineage>
        <taxon>Bacteria</taxon>
        <taxon>Bacillati</taxon>
        <taxon>Cyanobacteriota</taxon>
        <taxon>Cyanophyceae</taxon>
        <taxon>Oscillatoriophycideae</taxon>
        <taxon>Chroococcales</taxon>
        <taxon>Aphanothecaceae</taxon>
        <taxon>Rubidibacter</taxon>
    </lineage>
</organism>
<dbReference type="STRING" id="582515.KR51_00030500"/>